<reference evidence="2 3" key="1">
    <citation type="submission" date="2018-12" db="EMBL/GenBank/DDBJ databases">
        <authorList>
            <consortium name="Pathogen Informatics"/>
        </authorList>
    </citation>
    <scope>NUCLEOTIDE SEQUENCE [LARGE SCALE GENOMIC DNA]</scope>
    <source>
        <strain evidence="2 3">NCTC12967</strain>
    </source>
</reference>
<dbReference type="RefSeq" id="WP_061787349.1">
    <property type="nucleotide sequence ID" value="NZ_CAJZDL010000051.1"/>
</dbReference>
<accession>A0A3S4Y565</accession>
<dbReference type="InterPro" id="IPR044857">
    <property type="entry name" value="T7SS_EccB_R1"/>
</dbReference>
<dbReference type="GO" id="GO:0005576">
    <property type="term" value="C:extracellular region"/>
    <property type="evidence" value="ECO:0007669"/>
    <property type="project" value="TreeGrafter"/>
</dbReference>
<keyword evidence="1" id="KW-0472">Membrane</keyword>
<sequence length="458" mass="48478">MPSNKEILEAQRYNRRRLITAFSSGIPGGRELESKSPFIPLIVGVVVVAIMLGVGAIISQFSPTLPNGWQDSTLIVVKGTGSRYYTIKGTLRPVTNVTSARLLSESGKYQVSEVSSSTIDGISRGTQIGITGVPDDVPPAGQLHSDLWFSCAIPGKTHTWVAHLPEPRTRRGSVLVKNQDDFFLIADGLRHKIPREQRNKVLLALGMESTTPAEVDAAWLSLFKLGSDLQPLEVPNAGQPVEGMPERLGTVTIGTVIQVDDHGSQRRYVVTGSGKVATLSETADKLHQTEAPLTVSFSDMSSVEVDPAGIAPADWPRRIEDTVPGGSLPCAQLSQSSDGSSVAALYSMTREALVEVLPAPSGTEANAEEKLRSVPTPTTVLGGSGALVRATSGGTLGMVMLVSDLGTLHGLGAQPAESLARLGYTDNDVHVIPAEWTALIPEGTALEPESAWATVGQQ</sequence>
<dbReference type="PANTHER" id="PTHR40765">
    <property type="entry name" value="ESX-2 SECRETION SYSTEM ATPASE ECCB2"/>
    <property type="match status" value="1"/>
</dbReference>
<keyword evidence="3" id="KW-1185">Reference proteome</keyword>
<evidence type="ECO:0000313" key="2">
    <source>
        <dbReference type="EMBL" id="VEH68943.1"/>
    </source>
</evidence>
<proteinExistence type="predicted"/>
<dbReference type="GeneID" id="64405708"/>
<evidence type="ECO:0000256" key="1">
    <source>
        <dbReference type="SAM" id="Phobius"/>
    </source>
</evidence>
<name>A0A3S4Y565_9ACTN</name>
<dbReference type="NCBIfam" id="TIGR03919">
    <property type="entry name" value="T7SS_EccB"/>
    <property type="match status" value="1"/>
</dbReference>
<gene>
    <name evidence="2" type="primary">eccB1</name>
    <name evidence="2" type="ORF">NCTC12967_00207</name>
</gene>
<dbReference type="AlphaFoldDB" id="A0A3S4Y565"/>
<dbReference type="EMBL" id="LR134406">
    <property type="protein sequence ID" value="VEH68943.1"/>
    <property type="molecule type" value="Genomic_DNA"/>
</dbReference>
<dbReference type="Proteomes" id="UP000273044">
    <property type="component" value="Chromosome"/>
</dbReference>
<dbReference type="Gene3D" id="3.30.2390.20">
    <property type="entry name" value="Type VII secretion system EccB, repeat 1 domain"/>
    <property type="match status" value="1"/>
</dbReference>
<organism evidence="2 3">
    <name type="scientific">Arachnia propionica</name>
    <dbReference type="NCBI Taxonomy" id="1750"/>
    <lineage>
        <taxon>Bacteria</taxon>
        <taxon>Bacillati</taxon>
        <taxon>Actinomycetota</taxon>
        <taxon>Actinomycetes</taxon>
        <taxon>Propionibacteriales</taxon>
        <taxon>Propionibacteriaceae</taxon>
        <taxon>Arachnia</taxon>
    </lineage>
</organism>
<protein>
    <submittedName>
        <fullName evidence="2">Type VII secretion system protein eccB1</fullName>
    </submittedName>
</protein>
<dbReference type="PANTHER" id="PTHR40765:SF2">
    <property type="entry name" value="ESX-2 SECRETION SYSTEM ATPASE ECCB2"/>
    <property type="match status" value="1"/>
</dbReference>
<feature type="transmembrane region" description="Helical" evidence="1">
    <location>
        <begin position="38"/>
        <end position="58"/>
    </location>
</feature>
<keyword evidence="1" id="KW-0812">Transmembrane</keyword>
<evidence type="ECO:0000313" key="3">
    <source>
        <dbReference type="Proteomes" id="UP000273044"/>
    </source>
</evidence>
<dbReference type="InterPro" id="IPR007795">
    <property type="entry name" value="T7SS_EccB"/>
</dbReference>
<keyword evidence="1" id="KW-1133">Transmembrane helix</keyword>
<dbReference type="Pfam" id="PF05108">
    <property type="entry name" value="T7SS_ESX1_EccB"/>
    <property type="match status" value="1"/>
</dbReference>